<comment type="subcellular location">
    <subcellularLocation>
        <location evidence="1">Cell membrane</location>
        <topology evidence="1">Multi-pass membrane protein</topology>
    </subcellularLocation>
</comment>
<name>A0A2D3W8A8_9BACT</name>
<reference evidence="10 11" key="1">
    <citation type="journal article" date="2017" name="Front. Microbiol.">
        <title>Comparative Genomic Analysis of the Class Epsilonproteobacteria and Proposed Reclassification to Epsilonbacteraeota (phyl. nov.).</title>
        <authorList>
            <person name="Waite D.W."/>
            <person name="Vanwonterghem I."/>
            <person name="Rinke C."/>
            <person name="Parks D.H."/>
            <person name="Zhang Y."/>
            <person name="Takai K."/>
            <person name="Sievert S.M."/>
            <person name="Simon J."/>
            <person name="Campbell B.J."/>
            <person name="Hanson T.E."/>
            <person name="Woyke T."/>
            <person name="Klotz M.G."/>
            <person name="Hugenholtz P."/>
        </authorList>
    </citation>
    <scope>NUCLEOTIDE SEQUENCE [LARGE SCALE GENOMIC DNA]</scope>
    <source>
        <strain evidence="10">UBA11420</strain>
    </source>
</reference>
<keyword evidence="5 8" id="KW-1133">Transmembrane helix</keyword>
<evidence type="ECO:0000256" key="1">
    <source>
        <dbReference type="ARBA" id="ARBA00004651"/>
    </source>
</evidence>
<proteinExistence type="inferred from homology"/>
<accession>A0A2D3W8A8</accession>
<feature type="transmembrane region" description="Helical" evidence="8">
    <location>
        <begin position="126"/>
        <end position="146"/>
    </location>
</feature>
<protein>
    <recommendedName>
        <fullName evidence="9">Threonine/Serine exporter ThrE domain-containing protein</fullName>
    </recommendedName>
</protein>
<evidence type="ECO:0000256" key="7">
    <source>
        <dbReference type="ARBA" id="ARBA00034125"/>
    </source>
</evidence>
<dbReference type="PANTHER" id="PTHR34390">
    <property type="entry name" value="UPF0442 PROTEIN YJJB-RELATED"/>
    <property type="match status" value="1"/>
</dbReference>
<gene>
    <name evidence="10" type="ORF">CFH80_03825</name>
</gene>
<feature type="domain" description="Threonine/Serine exporter ThrE" evidence="9">
    <location>
        <begin position="10"/>
        <end position="144"/>
    </location>
</feature>
<evidence type="ECO:0000256" key="8">
    <source>
        <dbReference type="SAM" id="Phobius"/>
    </source>
</evidence>
<evidence type="ECO:0000313" key="10">
    <source>
        <dbReference type="EMBL" id="DAB36638.1"/>
    </source>
</evidence>
<dbReference type="PANTHER" id="PTHR34390:SF1">
    <property type="entry name" value="SUCCINATE TRANSPORTER SUBUNIT YJJB-RELATED"/>
    <property type="match status" value="1"/>
</dbReference>
<sequence>MLWVELVLNALWAAIPAVGFAMIFNVPRAALPFCAAGGALTYGLRDVLMHAHLSIELSTFIAATTIGIIGVFWSRRYVMPRPVYTVASIIPMIPGTYAYEMMISLVRMNTEGVTDVLLSRFIENGLHAVSILFAIAFGLVLPSMYYTKRKQPII</sequence>
<evidence type="ECO:0000256" key="4">
    <source>
        <dbReference type="ARBA" id="ARBA00022692"/>
    </source>
</evidence>
<dbReference type="InterPro" id="IPR024528">
    <property type="entry name" value="ThrE_2"/>
</dbReference>
<dbReference type="Pfam" id="PF12821">
    <property type="entry name" value="ThrE_2"/>
    <property type="match status" value="1"/>
</dbReference>
<dbReference type="STRING" id="366522.GCA_001548055_01824"/>
<evidence type="ECO:0000313" key="11">
    <source>
        <dbReference type="Proteomes" id="UP000231638"/>
    </source>
</evidence>
<evidence type="ECO:0000259" key="9">
    <source>
        <dbReference type="Pfam" id="PF12821"/>
    </source>
</evidence>
<feature type="transmembrane region" description="Helical" evidence="8">
    <location>
        <begin position="6"/>
        <end position="24"/>
    </location>
</feature>
<keyword evidence="4 8" id="KW-0812">Transmembrane</keyword>
<dbReference type="AlphaFoldDB" id="A0A2D3W8A8"/>
<keyword evidence="3" id="KW-0997">Cell inner membrane</keyword>
<evidence type="ECO:0000256" key="5">
    <source>
        <dbReference type="ARBA" id="ARBA00022989"/>
    </source>
</evidence>
<feature type="transmembrane region" description="Helical" evidence="8">
    <location>
        <begin position="51"/>
        <end position="73"/>
    </location>
</feature>
<dbReference type="GO" id="GO:0005886">
    <property type="term" value="C:plasma membrane"/>
    <property type="evidence" value="ECO:0007669"/>
    <property type="project" value="UniProtKB-SubCell"/>
</dbReference>
<comment type="similarity">
    <text evidence="7">Belongs to the ThrE exporter (TC 2.A.79) family.</text>
</comment>
<dbReference type="Proteomes" id="UP000231638">
    <property type="component" value="Unassembled WGS sequence"/>
</dbReference>
<keyword evidence="6 8" id="KW-0472">Membrane</keyword>
<dbReference type="InterPro" id="IPR050539">
    <property type="entry name" value="ThrE_Dicarb/AminoAcid_Exp"/>
</dbReference>
<evidence type="ECO:0000256" key="2">
    <source>
        <dbReference type="ARBA" id="ARBA00022475"/>
    </source>
</evidence>
<evidence type="ECO:0000256" key="6">
    <source>
        <dbReference type="ARBA" id="ARBA00023136"/>
    </source>
</evidence>
<comment type="caution">
    <text evidence="10">The sequence shown here is derived from an EMBL/GenBank/DDBJ whole genome shotgun (WGS) entry which is preliminary data.</text>
</comment>
<feature type="transmembrane region" description="Helical" evidence="8">
    <location>
        <begin position="85"/>
        <end position="106"/>
    </location>
</feature>
<dbReference type="GO" id="GO:0015744">
    <property type="term" value="P:succinate transport"/>
    <property type="evidence" value="ECO:0007669"/>
    <property type="project" value="TreeGrafter"/>
</dbReference>
<evidence type="ECO:0000256" key="3">
    <source>
        <dbReference type="ARBA" id="ARBA00022519"/>
    </source>
</evidence>
<organism evidence="10 11">
    <name type="scientific">Sulfurospirillum cavolei</name>
    <dbReference type="NCBI Taxonomy" id="366522"/>
    <lineage>
        <taxon>Bacteria</taxon>
        <taxon>Pseudomonadati</taxon>
        <taxon>Campylobacterota</taxon>
        <taxon>Epsilonproteobacteria</taxon>
        <taxon>Campylobacterales</taxon>
        <taxon>Sulfurospirillaceae</taxon>
        <taxon>Sulfurospirillum</taxon>
    </lineage>
</organism>
<keyword evidence="2" id="KW-1003">Cell membrane</keyword>
<dbReference type="EMBL" id="DLUG01000101">
    <property type="protein sequence ID" value="DAB36638.1"/>
    <property type="molecule type" value="Genomic_DNA"/>
</dbReference>